<keyword evidence="3" id="KW-1185">Reference proteome</keyword>
<accession>A0ABP8G9L0</accession>
<dbReference type="Proteomes" id="UP001501207">
    <property type="component" value="Unassembled WGS sequence"/>
</dbReference>
<name>A0ABP8G9L0_9BACT</name>
<evidence type="ECO:0000313" key="3">
    <source>
        <dbReference type="Proteomes" id="UP001501207"/>
    </source>
</evidence>
<organism evidence="2 3">
    <name type="scientific">Compostibacter hankyongensis</name>
    <dbReference type="NCBI Taxonomy" id="1007089"/>
    <lineage>
        <taxon>Bacteria</taxon>
        <taxon>Pseudomonadati</taxon>
        <taxon>Bacteroidota</taxon>
        <taxon>Chitinophagia</taxon>
        <taxon>Chitinophagales</taxon>
        <taxon>Chitinophagaceae</taxon>
        <taxon>Compostibacter</taxon>
    </lineage>
</organism>
<dbReference type="PROSITE" id="PS51257">
    <property type="entry name" value="PROKAR_LIPOPROTEIN"/>
    <property type="match status" value="1"/>
</dbReference>
<dbReference type="RefSeq" id="WP_344981607.1">
    <property type="nucleotide sequence ID" value="NZ_BAABFN010000022.1"/>
</dbReference>
<reference evidence="3" key="1">
    <citation type="journal article" date="2019" name="Int. J. Syst. Evol. Microbiol.">
        <title>The Global Catalogue of Microorganisms (GCM) 10K type strain sequencing project: providing services to taxonomists for standard genome sequencing and annotation.</title>
        <authorList>
            <consortium name="The Broad Institute Genomics Platform"/>
            <consortium name="The Broad Institute Genome Sequencing Center for Infectious Disease"/>
            <person name="Wu L."/>
            <person name="Ma J."/>
        </authorList>
    </citation>
    <scope>NUCLEOTIDE SEQUENCE [LARGE SCALE GENOMIC DNA]</scope>
    <source>
        <strain evidence="3">JCM 17664</strain>
    </source>
</reference>
<proteinExistence type="predicted"/>
<evidence type="ECO:0008006" key="4">
    <source>
        <dbReference type="Google" id="ProtNLM"/>
    </source>
</evidence>
<protein>
    <recommendedName>
        <fullName evidence="4">Lipoprotein</fullName>
    </recommendedName>
</protein>
<gene>
    <name evidence="2" type="ORF">GCM10023143_33890</name>
</gene>
<keyword evidence="1" id="KW-0732">Signal</keyword>
<comment type="caution">
    <text evidence="2">The sequence shown here is derived from an EMBL/GenBank/DDBJ whole genome shotgun (WGS) entry which is preliminary data.</text>
</comment>
<feature type="chain" id="PRO_5047162146" description="Lipoprotein" evidence="1">
    <location>
        <begin position="23"/>
        <end position="128"/>
    </location>
</feature>
<dbReference type="EMBL" id="BAABFN010000022">
    <property type="protein sequence ID" value="GAA4320016.1"/>
    <property type="molecule type" value="Genomic_DNA"/>
</dbReference>
<feature type="signal peptide" evidence="1">
    <location>
        <begin position="1"/>
        <end position="22"/>
    </location>
</feature>
<evidence type="ECO:0000313" key="2">
    <source>
        <dbReference type="EMBL" id="GAA4320016.1"/>
    </source>
</evidence>
<sequence>MRQKFGLLGAFMLALLAISLFSASCSKNDDPSDNDFFVGTYKGSISYNDGEKSITDDDGRLTVVKVGSSYSFKFGTGIPDINNVKFQQQDDGSYVSVGEGVTGITIDAHSLKMLVSNDDGTWTANCTR</sequence>
<evidence type="ECO:0000256" key="1">
    <source>
        <dbReference type="SAM" id="SignalP"/>
    </source>
</evidence>